<name>X0W4T6_9ZZZZ</name>
<dbReference type="PANTHER" id="PTHR34075">
    <property type="entry name" value="BLR3430 PROTEIN"/>
    <property type="match status" value="1"/>
</dbReference>
<dbReference type="InterPro" id="IPR012340">
    <property type="entry name" value="NA-bd_OB-fold"/>
</dbReference>
<reference evidence="2" key="1">
    <citation type="journal article" date="2014" name="Front. Microbiol.">
        <title>High frequency of phylogenetically diverse reductive dehalogenase-homologous genes in deep subseafloor sedimentary metagenomes.</title>
        <authorList>
            <person name="Kawai M."/>
            <person name="Futagami T."/>
            <person name="Toyoda A."/>
            <person name="Takaki Y."/>
            <person name="Nishi S."/>
            <person name="Hori S."/>
            <person name="Arai W."/>
            <person name="Tsubouchi T."/>
            <person name="Morono Y."/>
            <person name="Uchiyama I."/>
            <person name="Ito T."/>
            <person name="Fujiyama A."/>
            <person name="Inagaki F."/>
            <person name="Takami H."/>
        </authorList>
    </citation>
    <scope>NUCLEOTIDE SEQUENCE</scope>
    <source>
        <strain evidence="2">Expedition CK06-06</strain>
    </source>
</reference>
<dbReference type="SUPFAM" id="SSF50249">
    <property type="entry name" value="Nucleic acid-binding proteins"/>
    <property type="match status" value="1"/>
</dbReference>
<dbReference type="InterPro" id="IPR052513">
    <property type="entry name" value="Thioester_dehydratase-like"/>
</dbReference>
<dbReference type="AlphaFoldDB" id="X0W4T6"/>
<proteinExistence type="predicted"/>
<protein>
    <recommendedName>
        <fullName evidence="1">ChsH2 rubredoxin-like zinc ribbon domain-containing protein</fullName>
    </recommendedName>
</protein>
<gene>
    <name evidence="2" type="ORF">S01H1_50839</name>
</gene>
<evidence type="ECO:0000313" key="2">
    <source>
        <dbReference type="EMBL" id="GAG18322.1"/>
    </source>
</evidence>
<organism evidence="2">
    <name type="scientific">marine sediment metagenome</name>
    <dbReference type="NCBI Taxonomy" id="412755"/>
    <lineage>
        <taxon>unclassified sequences</taxon>
        <taxon>metagenomes</taxon>
        <taxon>ecological metagenomes</taxon>
    </lineage>
</organism>
<sequence length="64" mass="7314">MIDTREFNAASFNEFLNEKKLMASQCKKCKAIYLPPRPLCTSCYNSELEWIELQGSGTLTAYTD</sequence>
<accession>X0W4T6</accession>
<feature type="non-terminal residue" evidence="2">
    <location>
        <position position="64"/>
    </location>
</feature>
<dbReference type="Gene3D" id="6.10.30.10">
    <property type="match status" value="1"/>
</dbReference>
<dbReference type="PANTHER" id="PTHR34075:SF5">
    <property type="entry name" value="BLR3430 PROTEIN"/>
    <property type="match status" value="1"/>
</dbReference>
<evidence type="ECO:0000259" key="1">
    <source>
        <dbReference type="Pfam" id="PF12172"/>
    </source>
</evidence>
<dbReference type="Pfam" id="PF12172">
    <property type="entry name" value="zf-ChsH2"/>
    <property type="match status" value="1"/>
</dbReference>
<dbReference type="InterPro" id="IPR022002">
    <property type="entry name" value="ChsH2_Znr"/>
</dbReference>
<dbReference type="EMBL" id="BARS01032774">
    <property type="protein sequence ID" value="GAG18322.1"/>
    <property type="molecule type" value="Genomic_DNA"/>
</dbReference>
<feature type="domain" description="ChsH2 rubredoxin-like zinc ribbon" evidence="1">
    <location>
        <begin position="16"/>
        <end position="49"/>
    </location>
</feature>
<comment type="caution">
    <text evidence="2">The sequence shown here is derived from an EMBL/GenBank/DDBJ whole genome shotgun (WGS) entry which is preliminary data.</text>
</comment>